<feature type="transmembrane region" description="Helical" evidence="6">
    <location>
        <begin position="104"/>
        <end position="124"/>
    </location>
</feature>
<keyword evidence="2 6" id="KW-0812">Transmembrane</keyword>
<evidence type="ECO:0000256" key="2">
    <source>
        <dbReference type="ARBA" id="ARBA00022692"/>
    </source>
</evidence>
<dbReference type="PATRIC" id="fig|1122241.3.peg.1182"/>
<evidence type="ECO:0000256" key="3">
    <source>
        <dbReference type="ARBA" id="ARBA00022960"/>
    </source>
</evidence>
<dbReference type="Pfam" id="PF01098">
    <property type="entry name" value="FTSW_RODA_SPOVE"/>
    <property type="match status" value="1"/>
</dbReference>
<accession>A0A151AY95</accession>
<dbReference type="GO" id="GO:0051301">
    <property type="term" value="P:cell division"/>
    <property type="evidence" value="ECO:0007669"/>
    <property type="project" value="InterPro"/>
</dbReference>
<dbReference type="AlphaFoldDB" id="A0A151AY95"/>
<proteinExistence type="predicted"/>
<name>A0A151AY95_9FIRM</name>
<evidence type="ECO:0000256" key="1">
    <source>
        <dbReference type="ARBA" id="ARBA00004141"/>
    </source>
</evidence>
<comment type="caution">
    <text evidence="7">The sequence shown here is derived from an EMBL/GenBank/DDBJ whole genome shotgun (WGS) entry which is preliminary data.</text>
</comment>
<dbReference type="GO" id="GO:0005886">
    <property type="term" value="C:plasma membrane"/>
    <property type="evidence" value="ECO:0007669"/>
    <property type="project" value="TreeGrafter"/>
</dbReference>
<dbReference type="InterPro" id="IPR001182">
    <property type="entry name" value="FtsW/RodA"/>
</dbReference>
<keyword evidence="3" id="KW-0133">Cell shape</keyword>
<feature type="transmembrane region" description="Helical" evidence="6">
    <location>
        <begin position="52"/>
        <end position="72"/>
    </location>
</feature>
<comment type="subcellular location">
    <subcellularLocation>
        <location evidence="1">Membrane</location>
        <topology evidence="1">Multi-pass membrane protein</topology>
    </subcellularLocation>
</comment>
<keyword evidence="5 6" id="KW-0472">Membrane</keyword>
<gene>
    <name evidence="7" type="primary">ftsW_1</name>
    <name evidence="7" type="ORF">MOMUL_11230</name>
</gene>
<sequence length="426" mass="46011">MLRWCWPFMSSSGTSTNRGQEMALLIWPSLILAAGYGYMVTFVPHQPGWQPAYALALLLGGFWGVHLILRVTRHGGDQFLLPLAACLTALGLIFLFRLDPGLAYRQIIWTILGLLVLIVVATGFRDYQRLEQYPYFFLSLGLFFLFITVLAGTRIGGAKSWLTLGSFRMQPVEAVKVLMVMYLAGYLSDKRELLVQGAGRISWGPLLVAVALAVLLLVLQRDLGSALILLVTFLAMLYLATGKLRFCVAGGALFSLGAVMAYLAFPYLRARIAVWINPWADYTGAGYQVVQSLITLGSGGIFGTGLGLGYSQVIPAVATDFIFATMGEEMGLMGSLGIILLYLLFALRGFRAALRAPEEQGVLLAGGLTVLCTFQALVIMAGVSKLLPLTGVTLPFVSYGGSSLVISYLLLALLLNVSAAGREAKP</sequence>
<evidence type="ECO:0000256" key="4">
    <source>
        <dbReference type="ARBA" id="ARBA00022989"/>
    </source>
</evidence>
<dbReference type="GO" id="GO:0015648">
    <property type="term" value="F:lipid-linked peptidoglycan transporter activity"/>
    <property type="evidence" value="ECO:0007669"/>
    <property type="project" value="TreeGrafter"/>
</dbReference>
<feature type="transmembrane region" description="Helical" evidence="6">
    <location>
        <begin position="200"/>
        <end position="217"/>
    </location>
</feature>
<dbReference type="EMBL" id="LTBC01000003">
    <property type="protein sequence ID" value="KYH32522.1"/>
    <property type="molecule type" value="Genomic_DNA"/>
</dbReference>
<dbReference type="PANTHER" id="PTHR30474">
    <property type="entry name" value="CELL CYCLE PROTEIN"/>
    <property type="match status" value="1"/>
</dbReference>
<evidence type="ECO:0000256" key="5">
    <source>
        <dbReference type="ARBA" id="ARBA00023136"/>
    </source>
</evidence>
<feature type="transmembrane region" description="Helical" evidence="6">
    <location>
        <begin position="21"/>
        <end position="40"/>
    </location>
</feature>
<dbReference type="GO" id="GO:0032153">
    <property type="term" value="C:cell division site"/>
    <property type="evidence" value="ECO:0007669"/>
    <property type="project" value="TreeGrafter"/>
</dbReference>
<keyword evidence="8" id="KW-1185">Reference proteome</keyword>
<dbReference type="Proteomes" id="UP000075670">
    <property type="component" value="Unassembled WGS sequence"/>
</dbReference>
<feature type="transmembrane region" description="Helical" evidence="6">
    <location>
        <begin position="362"/>
        <end position="384"/>
    </location>
</feature>
<organism evidence="7 8">
    <name type="scientific">Moorella mulderi DSM 14980</name>
    <dbReference type="NCBI Taxonomy" id="1122241"/>
    <lineage>
        <taxon>Bacteria</taxon>
        <taxon>Bacillati</taxon>
        <taxon>Bacillota</taxon>
        <taxon>Clostridia</taxon>
        <taxon>Neomoorellales</taxon>
        <taxon>Neomoorellaceae</taxon>
        <taxon>Neomoorella</taxon>
    </lineage>
</organism>
<evidence type="ECO:0000256" key="6">
    <source>
        <dbReference type="SAM" id="Phobius"/>
    </source>
</evidence>
<feature type="transmembrane region" description="Helical" evidence="6">
    <location>
        <begin position="79"/>
        <end position="98"/>
    </location>
</feature>
<feature type="transmembrane region" description="Helical" evidence="6">
    <location>
        <begin position="246"/>
        <end position="265"/>
    </location>
</feature>
<feature type="transmembrane region" description="Helical" evidence="6">
    <location>
        <begin position="223"/>
        <end position="239"/>
    </location>
</feature>
<dbReference type="PANTHER" id="PTHR30474:SF3">
    <property type="entry name" value="PEPTIDOGLYCAN GLYCOSYLTRANSFERASE RODA"/>
    <property type="match status" value="1"/>
</dbReference>
<protein>
    <submittedName>
        <fullName evidence="7">Lipid II flippase FtsW</fullName>
    </submittedName>
</protein>
<feature type="transmembrane region" description="Helical" evidence="6">
    <location>
        <begin position="136"/>
        <end position="157"/>
    </location>
</feature>
<feature type="transmembrane region" description="Helical" evidence="6">
    <location>
        <begin position="330"/>
        <end position="350"/>
    </location>
</feature>
<evidence type="ECO:0000313" key="7">
    <source>
        <dbReference type="EMBL" id="KYH32522.1"/>
    </source>
</evidence>
<dbReference type="GO" id="GO:0008360">
    <property type="term" value="P:regulation of cell shape"/>
    <property type="evidence" value="ECO:0007669"/>
    <property type="project" value="UniProtKB-KW"/>
</dbReference>
<evidence type="ECO:0000313" key="8">
    <source>
        <dbReference type="Proteomes" id="UP000075670"/>
    </source>
</evidence>
<keyword evidence="4 6" id="KW-1133">Transmembrane helix</keyword>
<reference evidence="7 8" key="1">
    <citation type="submission" date="2016-02" db="EMBL/GenBank/DDBJ databases">
        <title>Genome sequence of Moorella mulderi DSM 14980.</title>
        <authorList>
            <person name="Poehlein A."/>
            <person name="Daniel R."/>
        </authorList>
    </citation>
    <scope>NUCLEOTIDE SEQUENCE [LARGE SCALE GENOMIC DNA]</scope>
    <source>
        <strain evidence="7 8">DSM 14980</strain>
    </source>
</reference>
<feature type="transmembrane region" description="Helical" evidence="6">
    <location>
        <begin position="396"/>
        <end position="417"/>
    </location>
</feature>